<dbReference type="AlphaFoldDB" id="A0A919B7E2"/>
<dbReference type="EMBL" id="BNBD01000010">
    <property type="protein sequence ID" value="GHF58691.1"/>
    <property type="molecule type" value="Genomic_DNA"/>
</dbReference>
<evidence type="ECO:0008006" key="3">
    <source>
        <dbReference type="Google" id="ProtNLM"/>
    </source>
</evidence>
<dbReference type="Proteomes" id="UP000638313">
    <property type="component" value="Unassembled WGS sequence"/>
</dbReference>
<reference evidence="1" key="2">
    <citation type="submission" date="2020-09" db="EMBL/GenBank/DDBJ databases">
        <authorList>
            <person name="Sun Q."/>
            <person name="Ohkuma M."/>
        </authorList>
    </citation>
    <scope>NUCLEOTIDE SEQUENCE</scope>
    <source>
        <strain evidence="1">JCM 4059</strain>
    </source>
</reference>
<dbReference type="Gene3D" id="1.10.287.1080">
    <property type="entry name" value="MazG-like"/>
    <property type="match status" value="1"/>
</dbReference>
<protein>
    <recommendedName>
        <fullName evidence="3">NTP pyrophosphohydrolase MazG putative catalytic core domain-containing protein</fullName>
    </recommendedName>
</protein>
<dbReference type="SUPFAM" id="SSF101386">
    <property type="entry name" value="all-alpha NTP pyrophosphatases"/>
    <property type="match status" value="1"/>
</dbReference>
<reference evidence="1" key="1">
    <citation type="journal article" date="2014" name="Int. J. Syst. Evol. Microbiol.">
        <title>Complete genome sequence of Corynebacterium casei LMG S-19264T (=DSM 44701T), isolated from a smear-ripened cheese.</title>
        <authorList>
            <consortium name="US DOE Joint Genome Institute (JGI-PGF)"/>
            <person name="Walter F."/>
            <person name="Albersmeier A."/>
            <person name="Kalinowski J."/>
            <person name="Ruckert C."/>
        </authorList>
    </citation>
    <scope>NUCLEOTIDE SEQUENCE</scope>
    <source>
        <strain evidence="1">JCM 4059</strain>
    </source>
</reference>
<comment type="caution">
    <text evidence="1">The sequence shown here is derived from an EMBL/GenBank/DDBJ whole genome shotgun (WGS) entry which is preliminary data.</text>
</comment>
<evidence type="ECO:0000313" key="1">
    <source>
        <dbReference type="EMBL" id="GHF58691.1"/>
    </source>
</evidence>
<name>A0A919B7E2_9ACTN</name>
<gene>
    <name evidence="1" type="ORF">GCM10010218_45010</name>
</gene>
<sequence>MTELPWETVRRLTDRLDDLSALPVDQRRILQILKIAEEAGETAQAVIGAMGANPRKGFSHTWDNVQAEVCDVIVTAMVALHRLTPEAPQVFARHLAGVAERHLDGPGTATPAP</sequence>
<dbReference type="CDD" id="cd11533">
    <property type="entry name" value="NTP-PPase_Af0060_like"/>
    <property type="match status" value="1"/>
</dbReference>
<proteinExistence type="predicted"/>
<dbReference type="InterPro" id="IPR044548">
    <property type="entry name" value="AF0060_NTP-PPase_MazG-like"/>
</dbReference>
<organism evidence="1 2">
    <name type="scientific">Streptomyces mashuensis</name>
    <dbReference type="NCBI Taxonomy" id="33904"/>
    <lineage>
        <taxon>Bacteria</taxon>
        <taxon>Bacillati</taxon>
        <taxon>Actinomycetota</taxon>
        <taxon>Actinomycetes</taxon>
        <taxon>Kitasatosporales</taxon>
        <taxon>Streptomycetaceae</taxon>
        <taxon>Streptomyces</taxon>
    </lineage>
</organism>
<evidence type="ECO:0000313" key="2">
    <source>
        <dbReference type="Proteomes" id="UP000638313"/>
    </source>
</evidence>
<keyword evidence="2" id="KW-1185">Reference proteome</keyword>
<accession>A0A919B7E2</accession>